<reference evidence="1 2" key="1">
    <citation type="submission" date="2023-07" db="EMBL/GenBank/DDBJ databases">
        <title>Comparative genomics of wheat-associated soil bacteria to identify genetic determinants of phenazine resistance.</title>
        <authorList>
            <person name="Mouncey N."/>
        </authorList>
    </citation>
    <scope>NUCLEOTIDE SEQUENCE [LARGE SCALE GENOMIC DNA]</scope>
    <source>
        <strain evidence="1 2">V2I4</strain>
    </source>
</reference>
<accession>A0ABU0SY90</accession>
<gene>
    <name evidence="1" type="ORF">QF035_006101</name>
</gene>
<proteinExistence type="predicted"/>
<dbReference type="RefSeq" id="WP_307523673.1">
    <property type="nucleotide sequence ID" value="NZ_JAUSZI010000002.1"/>
</dbReference>
<comment type="caution">
    <text evidence="1">The sequence shown here is derived from an EMBL/GenBank/DDBJ whole genome shotgun (WGS) entry which is preliminary data.</text>
</comment>
<dbReference type="Proteomes" id="UP001230328">
    <property type="component" value="Unassembled WGS sequence"/>
</dbReference>
<name>A0ABU0SY90_9ACTN</name>
<organism evidence="1 2">
    <name type="scientific">Streptomyces umbrinus</name>
    <dbReference type="NCBI Taxonomy" id="67370"/>
    <lineage>
        <taxon>Bacteria</taxon>
        <taxon>Bacillati</taxon>
        <taxon>Actinomycetota</taxon>
        <taxon>Actinomycetes</taxon>
        <taxon>Kitasatosporales</taxon>
        <taxon>Streptomycetaceae</taxon>
        <taxon>Streptomyces</taxon>
        <taxon>Streptomyces phaeochromogenes group</taxon>
    </lineage>
</organism>
<protein>
    <submittedName>
        <fullName evidence="1">Uncharacterized protein</fullName>
    </submittedName>
</protein>
<sequence>MNTPETAAGADWQECRVTLPAPHNWLVLDLTAERPEEWARAAADEHFSADDAPADWREAFAEDVLWYWAVAARQKALCAAVLAPQDGGVAAFYCVRELGGAPAESLRLDVLRAEAEAAEGPFFRPPEITEVELPLGAALRVHRLEPTDPEADSGNVLEGVAHYVLPREHPTALECRLLWGAPGLGEELGKMADELADSVRLV</sequence>
<dbReference type="EMBL" id="JAUSZI010000002">
    <property type="protein sequence ID" value="MDQ1028519.1"/>
    <property type="molecule type" value="Genomic_DNA"/>
</dbReference>
<keyword evidence="2" id="KW-1185">Reference proteome</keyword>
<evidence type="ECO:0000313" key="1">
    <source>
        <dbReference type="EMBL" id="MDQ1028519.1"/>
    </source>
</evidence>
<evidence type="ECO:0000313" key="2">
    <source>
        <dbReference type="Proteomes" id="UP001230328"/>
    </source>
</evidence>